<feature type="transmembrane region" description="Helical" evidence="1">
    <location>
        <begin position="58"/>
        <end position="80"/>
    </location>
</feature>
<evidence type="ECO:0000313" key="5">
    <source>
        <dbReference type="Proteomes" id="UP000256562"/>
    </source>
</evidence>
<proteinExistence type="predicted"/>
<reference evidence="4 5" key="1">
    <citation type="journal article" date="2018" name="Vet. Microbiol.">
        <title>Characterisation of Staphylococcus felis isolated from cats using whole genome sequencing.</title>
        <authorList>
            <person name="Worthing K."/>
            <person name="Pang S."/>
            <person name="Trott D.J."/>
            <person name="Abraham S."/>
            <person name="Coombs G.W."/>
            <person name="Jordan D."/>
            <person name="McIntyre L."/>
            <person name="Davies M.R."/>
            <person name="Norris J."/>
        </authorList>
    </citation>
    <scope>NUCLEOTIDE SEQUENCE [LARGE SCALE GENOMIC DNA]</scope>
    <source>
        <strain evidence="3 4">F25</strain>
        <strain evidence="2 5">F9</strain>
    </source>
</reference>
<dbReference type="Proteomes" id="UP000256562">
    <property type="component" value="Unassembled WGS sequence"/>
</dbReference>
<evidence type="ECO:0008006" key="6">
    <source>
        <dbReference type="Google" id="ProtNLM"/>
    </source>
</evidence>
<keyword evidence="1" id="KW-0812">Transmembrane</keyword>
<keyword evidence="1" id="KW-0472">Membrane</keyword>
<feature type="transmembrane region" description="Helical" evidence="1">
    <location>
        <begin position="140"/>
        <end position="161"/>
    </location>
</feature>
<feature type="transmembrane region" description="Helical" evidence="1">
    <location>
        <begin position="16"/>
        <end position="38"/>
    </location>
</feature>
<sequence>MISLLNVELQKLKNNFIIIFLLAFNLLSVSLGSVIFYFNQSAFPDLSHRDLILWGQETLYSSQLFFPILIGVLCSIVWQFEEENNNWMRIKTIPLKERDIIIAKFLTLSLITMLNQIIFFILFYLSSLVVSVPIEKMLNFIYWGFMGWLGTASIIAIQLYFSVVTRNFTFSILISTVGGILGLLTLFIGNLLFRIFPYSQITIGVRSRSLMNFSPSEIVLFLIVNIVYTMVFLTLATSKLKKREG</sequence>
<accession>A0A3E0ISN8</accession>
<protein>
    <recommendedName>
        <fullName evidence="6">ABC transporter permease</fullName>
    </recommendedName>
</protein>
<dbReference type="CDD" id="cd21809">
    <property type="entry name" value="ABC-2_lan_permease-like"/>
    <property type="match status" value="1"/>
</dbReference>
<dbReference type="OrthoDB" id="9781996at2"/>
<feature type="transmembrane region" description="Helical" evidence="1">
    <location>
        <begin position="218"/>
        <end position="236"/>
    </location>
</feature>
<comment type="caution">
    <text evidence="2">The sequence shown here is derived from an EMBL/GenBank/DDBJ whole genome shotgun (WGS) entry which is preliminary data.</text>
</comment>
<dbReference type="AlphaFoldDB" id="A0A3E0ISN8"/>
<dbReference type="EMBL" id="QKXQ01000045">
    <property type="protein sequence ID" value="REI00703.1"/>
    <property type="molecule type" value="Genomic_DNA"/>
</dbReference>
<dbReference type="RefSeq" id="WP_115855757.1">
    <property type="nucleotide sequence ID" value="NZ_CAJUZR010000008.1"/>
</dbReference>
<evidence type="ECO:0000313" key="3">
    <source>
        <dbReference type="EMBL" id="REI19796.1"/>
    </source>
</evidence>
<keyword evidence="1" id="KW-1133">Transmembrane helix</keyword>
<feature type="transmembrane region" description="Helical" evidence="1">
    <location>
        <begin position="101"/>
        <end position="125"/>
    </location>
</feature>
<evidence type="ECO:0000313" key="4">
    <source>
        <dbReference type="Proteomes" id="UP000256337"/>
    </source>
</evidence>
<gene>
    <name evidence="3" type="ORF">DOS76_10330</name>
    <name evidence="2" type="ORF">DOS83_01035</name>
</gene>
<dbReference type="EMBL" id="QKYD01000145">
    <property type="protein sequence ID" value="REI19796.1"/>
    <property type="molecule type" value="Genomic_DNA"/>
</dbReference>
<feature type="transmembrane region" description="Helical" evidence="1">
    <location>
        <begin position="173"/>
        <end position="198"/>
    </location>
</feature>
<evidence type="ECO:0000313" key="2">
    <source>
        <dbReference type="EMBL" id="REI00703.1"/>
    </source>
</evidence>
<name>A0A3E0ISN8_9STAP</name>
<dbReference type="Proteomes" id="UP000256337">
    <property type="component" value="Unassembled WGS sequence"/>
</dbReference>
<dbReference type="Pfam" id="PF12730">
    <property type="entry name" value="ABC2_membrane_4"/>
    <property type="match status" value="1"/>
</dbReference>
<organism evidence="2 5">
    <name type="scientific">Staphylococcus felis</name>
    <dbReference type="NCBI Taxonomy" id="46127"/>
    <lineage>
        <taxon>Bacteria</taxon>
        <taxon>Bacillati</taxon>
        <taxon>Bacillota</taxon>
        <taxon>Bacilli</taxon>
        <taxon>Bacillales</taxon>
        <taxon>Staphylococcaceae</taxon>
        <taxon>Staphylococcus</taxon>
    </lineage>
</organism>
<evidence type="ECO:0000256" key="1">
    <source>
        <dbReference type="SAM" id="Phobius"/>
    </source>
</evidence>